<keyword evidence="5" id="KW-0372">Hormone</keyword>
<evidence type="ECO:0000256" key="6">
    <source>
        <dbReference type="ARBA" id="ARBA00023157"/>
    </source>
</evidence>
<reference evidence="9" key="1">
    <citation type="submission" date="2022-03" db="EMBL/GenBank/DDBJ databases">
        <authorList>
            <person name="Sayadi A."/>
        </authorList>
    </citation>
    <scope>NUCLEOTIDE SEQUENCE</scope>
</reference>
<feature type="region of interest" description="Disordered" evidence="8">
    <location>
        <begin position="1"/>
        <end position="41"/>
    </location>
</feature>
<evidence type="ECO:0000256" key="8">
    <source>
        <dbReference type="SAM" id="MobiDB-lite"/>
    </source>
</evidence>
<dbReference type="AlphaFoldDB" id="A0A9P0JI88"/>
<dbReference type="EMBL" id="CAKOFQ010006656">
    <property type="protein sequence ID" value="CAH1955000.1"/>
    <property type="molecule type" value="Genomic_DNA"/>
</dbReference>
<name>A0A9P0JI88_ACAOB</name>
<dbReference type="Pfam" id="PF01147">
    <property type="entry name" value="Crust_neurohorm"/>
    <property type="match status" value="1"/>
</dbReference>
<dbReference type="Proteomes" id="UP001152888">
    <property type="component" value="Unassembled WGS sequence"/>
</dbReference>
<evidence type="ECO:0000256" key="4">
    <source>
        <dbReference type="ARBA" id="ARBA00022685"/>
    </source>
</evidence>
<dbReference type="InterPro" id="IPR001166">
    <property type="entry name" value="Hyperglycemic"/>
</dbReference>
<dbReference type="SUPFAM" id="SSF81778">
    <property type="entry name" value="Crustacean CHH/MIH/GIH neurohormone"/>
    <property type="match status" value="1"/>
</dbReference>
<feature type="disulfide bond" evidence="7">
    <location>
        <begin position="125"/>
        <end position="151"/>
    </location>
</feature>
<comment type="caution">
    <text evidence="9">The sequence shown here is derived from an EMBL/GenBank/DDBJ whole genome shotgun (WGS) entry which is preliminary data.</text>
</comment>
<keyword evidence="6 7" id="KW-1015">Disulfide bond</keyword>
<dbReference type="GO" id="GO:0007623">
    <property type="term" value="P:circadian rhythm"/>
    <property type="evidence" value="ECO:0007669"/>
    <property type="project" value="TreeGrafter"/>
</dbReference>
<evidence type="ECO:0000256" key="3">
    <source>
        <dbReference type="ARBA" id="ARBA00022525"/>
    </source>
</evidence>
<evidence type="ECO:0000256" key="1">
    <source>
        <dbReference type="ARBA" id="ARBA00004613"/>
    </source>
</evidence>
<comment type="subcellular location">
    <subcellularLocation>
        <location evidence="1">Secreted</location>
    </subcellularLocation>
</comment>
<sequence length="178" mass="19257">MTTHRRRRLAQSAGIGGGGGSSSTTGPSGGTSSSWTSSPAWSPSTWTGCSSEHRRACAVAAAVALTLALLADGAGGAALAPRRHQHQHQHHVHHHLTKRSFADLRCRGVYDKSIFARLDRICEDCYNLFREPSIHSLCRKNCFTSDYFKGCVDTLQLSDETDQIQAMIKQLHGADPGV</sequence>
<feature type="disulfide bond" evidence="7">
    <location>
        <begin position="106"/>
        <end position="142"/>
    </location>
</feature>
<keyword evidence="10" id="KW-1185">Reference proteome</keyword>
<dbReference type="GO" id="GO:0005184">
    <property type="term" value="F:neuropeptide hormone activity"/>
    <property type="evidence" value="ECO:0007669"/>
    <property type="project" value="InterPro"/>
</dbReference>
<feature type="compositionally biased region" description="Low complexity" evidence="8">
    <location>
        <begin position="22"/>
        <end position="41"/>
    </location>
</feature>
<dbReference type="FunFam" id="1.10.2010.10:FF:000001">
    <property type="entry name" value="Ion transport peptide isoform C"/>
    <property type="match status" value="1"/>
</dbReference>
<gene>
    <name evidence="9" type="ORF">ACAOBT_LOCUS858</name>
</gene>
<organism evidence="9 10">
    <name type="scientific">Acanthoscelides obtectus</name>
    <name type="common">Bean weevil</name>
    <name type="synonym">Bruchus obtectus</name>
    <dbReference type="NCBI Taxonomy" id="200917"/>
    <lineage>
        <taxon>Eukaryota</taxon>
        <taxon>Metazoa</taxon>
        <taxon>Ecdysozoa</taxon>
        <taxon>Arthropoda</taxon>
        <taxon>Hexapoda</taxon>
        <taxon>Insecta</taxon>
        <taxon>Pterygota</taxon>
        <taxon>Neoptera</taxon>
        <taxon>Endopterygota</taxon>
        <taxon>Coleoptera</taxon>
        <taxon>Polyphaga</taxon>
        <taxon>Cucujiformia</taxon>
        <taxon>Chrysomeloidea</taxon>
        <taxon>Chrysomelidae</taxon>
        <taxon>Bruchinae</taxon>
        <taxon>Bruchini</taxon>
        <taxon>Acanthoscelides</taxon>
    </lineage>
</organism>
<dbReference type="InterPro" id="IPR031098">
    <property type="entry name" value="Crust_neurohorm"/>
</dbReference>
<keyword evidence="3" id="KW-0964">Secreted</keyword>
<evidence type="ECO:0000256" key="7">
    <source>
        <dbReference type="PIRSR" id="PIRSR631098-51"/>
    </source>
</evidence>
<evidence type="ECO:0000313" key="9">
    <source>
        <dbReference type="EMBL" id="CAH1955000.1"/>
    </source>
</evidence>
<evidence type="ECO:0008006" key="11">
    <source>
        <dbReference type="Google" id="ProtNLM"/>
    </source>
</evidence>
<dbReference type="GO" id="GO:0005576">
    <property type="term" value="C:extracellular region"/>
    <property type="evidence" value="ECO:0007669"/>
    <property type="project" value="UniProtKB-SubCell"/>
</dbReference>
<evidence type="ECO:0000256" key="2">
    <source>
        <dbReference type="ARBA" id="ARBA00005447"/>
    </source>
</evidence>
<evidence type="ECO:0000256" key="5">
    <source>
        <dbReference type="ARBA" id="ARBA00022702"/>
    </source>
</evidence>
<dbReference type="PROSITE" id="PS01250">
    <property type="entry name" value="CHH_MIH_GIH"/>
    <property type="match status" value="1"/>
</dbReference>
<comment type="similarity">
    <text evidence="2">Belongs to the arthropod CHH/MIH/GIH/VIH hormone family.</text>
</comment>
<dbReference type="InterPro" id="IPR035957">
    <property type="entry name" value="Crust_neurohorm_sf"/>
</dbReference>
<dbReference type="OrthoDB" id="6365952at2759"/>
<dbReference type="PANTHER" id="PTHR35981:SF2">
    <property type="entry name" value="ION TRANSPORT PEPTIDE, ISOFORM C"/>
    <property type="match status" value="1"/>
</dbReference>
<dbReference type="PRINTS" id="PR00550">
    <property type="entry name" value="HYPRGLYCEMIC"/>
</dbReference>
<dbReference type="PRINTS" id="PR00548">
    <property type="entry name" value="HYPRGLYCEMC1"/>
</dbReference>
<dbReference type="InterPro" id="IPR000346">
    <property type="entry name" value="Hyperglycemic1"/>
</dbReference>
<proteinExistence type="inferred from homology"/>
<dbReference type="Gene3D" id="1.10.2010.10">
    <property type="entry name" value="Crustacean CHH/MIH/GIH neurohormone"/>
    <property type="match status" value="1"/>
</dbReference>
<accession>A0A9P0JI88</accession>
<keyword evidence="4" id="KW-0165">Cleavage on pair of basic residues</keyword>
<protein>
    <recommendedName>
        <fullName evidence="11">Ion transport peptide-like</fullName>
    </recommendedName>
</protein>
<evidence type="ECO:0000313" key="10">
    <source>
        <dbReference type="Proteomes" id="UP001152888"/>
    </source>
</evidence>
<feature type="disulfide bond" evidence="7">
    <location>
        <begin position="122"/>
        <end position="138"/>
    </location>
</feature>
<dbReference type="PANTHER" id="PTHR35981">
    <property type="entry name" value="ION TRANSPORT PEPTIDE, ISOFORM C"/>
    <property type="match status" value="1"/>
</dbReference>
<dbReference type="InterPro" id="IPR018251">
    <property type="entry name" value="Crust_neurhormone_CS"/>
</dbReference>